<evidence type="ECO:0000256" key="5">
    <source>
        <dbReference type="ARBA" id="ARBA00023136"/>
    </source>
</evidence>
<evidence type="ECO:0000256" key="3">
    <source>
        <dbReference type="ARBA" id="ARBA00022692"/>
    </source>
</evidence>
<dbReference type="PANTHER" id="PTHR40035">
    <property type="entry name" value="ATP SYNTHASE PROTEIN I"/>
    <property type="match status" value="1"/>
</dbReference>
<feature type="transmembrane region" description="Helical" evidence="6">
    <location>
        <begin position="67"/>
        <end position="89"/>
    </location>
</feature>
<sequence length="121" mass="13401">MEFRSTARRISLYAFVLIGLYALLAVVTPYETVFFGLILGTAFSLLNLLTTYVQVKRVSNAVLGRTKFAFGTASRILTAVACILVTVNFPDFFNLAGAIIGLMSTYAIIMIEPIFHIKRLQ</sequence>
<proteinExistence type="predicted"/>
<protein>
    <recommendedName>
        <fullName evidence="9">ATP synthase subunit I</fullName>
    </recommendedName>
</protein>
<name>A0A3M7TS52_9BACI</name>
<accession>A0A3M7TS52</accession>
<evidence type="ECO:0000256" key="2">
    <source>
        <dbReference type="ARBA" id="ARBA00022475"/>
    </source>
</evidence>
<evidence type="ECO:0000256" key="1">
    <source>
        <dbReference type="ARBA" id="ARBA00004651"/>
    </source>
</evidence>
<evidence type="ECO:0000313" key="8">
    <source>
        <dbReference type="Proteomes" id="UP000278746"/>
    </source>
</evidence>
<comment type="subcellular location">
    <subcellularLocation>
        <location evidence="1">Cell membrane</location>
        <topology evidence="1">Multi-pass membrane protein</topology>
    </subcellularLocation>
</comment>
<feature type="transmembrane region" description="Helical" evidence="6">
    <location>
        <begin position="12"/>
        <end position="28"/>
    </location>
</feature>
<dbReference type="InterPro" id="IPR039072">
    <property type="entry name" value="ATP_synth_I_Bacilli"/>
</dbReference>
<feature type="transmembrane region" description="Helical" evidence="6">
    <location>
        <begin position="95"/>
        <end position="115"/>
    </location>
</feature>
<evidence type="ECO:0000313" key="7">
    <source>
        <dbReference type="EMBL" id="RNA67820.1"/>
    </source>
</evidence>
<dbReference type="AlphaFoldDB" id="A0A3M7TS52"/>
<reference evidence="7 8" key="1">
    <citation type="submission" date="2018-10" db="EMBL/GenBank/DDBJ databases">
        <title>Bacillus Keqinensis sp. nov., a moderately halophilic bacterium isolated from a saline-alkaline lake.</title>
        <authorList>
            <person name="Wang H."/>
        </authorList>
    </citation>
    <scope>NUCLEOTIDE SEQUENCE [LARGE SCALE GENOMIC DNA]</scope>
    <source>
        <strain evidence="7 8">KQ-3</strain>
    </source>
</reference>
<dbReference type="InterPro" id="IPR005598">
    <property type="entry name" value="ATP_synth_I"/>
</dbReference>
<comment type="caution">
    <text evidence="7">The sequence shown here is derived from an EMBL/GenBank/DDBJ whole genome shotgun (WGS) entry which is preliminary data.</text>
</comment>
<evidence type="ECO:0008006" key="9">
    <source>
        <dbReference type="Google" id="ProtNLM"/>
    </source>
</evidence>
<dbReference type="PANTHER" id="PTHR40035:SF1">
    <property type="entry name" value="ATP SYNTHASE PROTEIN I"/>
    <property type="match status" value="1"/>
</dbReference>
<dbReference type="OrthoDB" id="2355635at2"/>
<dbReference type="RefSeq" id="WP_122899606.1">
    <property type="nucleotide sequence ID" value="NZ_RHIB01000002.1"/>
</dbReference>
<keyword evidence="8" id="KW-1185">Reference proteome</keyword>
<dbReference type="EMBL" id="RHIB01000002">
    <property type="protein sequence ID" value="RNA67820.1"/>
    <property type="molecule type" value="Genomic_DNA"/>
</dbReference>
<organism evidence="7 8">
    <name type="scientific">Alteribacter keqinensis</name>
    <dbReference type="NCBI Taxonomy" id="2483800"/>
    <lineage>
        <taxon>Bacteria</taxon>
        <taxon>Bacillati</taxon>
        <taxon>Bacillota</taxon>
        <taxon>Bacilli</taxon>
        <taxon>Bacillales</taxon>
        <taxon>Bacillaceae</taxon>
        <taxon>Alteribacter</taxon>
    </lineage>
</organism>
<gene>
    <name evidence="7" type="ORF">EBO34_14015</name>
</gene>
<dbReference type="Proteomes" id="UP000278746">
    <property type="component" value="Unassembled WGS sequence"/>
</dbReference>
<keyword evidence="3 6" id="KW-0812">Transmembrane</keyword>
<dbReference type="Pfam" id="PF03899">
    <property type="entry name" value="ATP-synt_I"/>
    <property type="match status" value="1"/>
</dbReference>
<evidence type="ECO:0000256" key="6">
    <source>
        <dbReference type="SAM" id="Phobius"/>
    </source>
</evidence>
<feature type="transmembrane region" description="Helical" evidence="6">
    <location>
        <begin position="34"/>
        <end position="55"/>
    </location>
</feature>
<evidence type="ECO:0000256" key="4">
    <source>
        <dbReference type="ARBA" id="ARBA00022989"/>
    </source>
</evidence>
<keyword evidence="2" id="KW-1003">Cell membrane</keyword>
<keyword evidence="5 6" id="KW-0472">Membrane</keyword>
<dbReference type="GO" id="GO:0005886">
    <property type="term" value="C:plasma membrane"/>
    <property type="evidence" value="ECO:0007669"/>
    <property type="project" value="UniProtKB-SubCell"/>
</dbReference>
<keyword evidence="4 6" id="KW-1133">Transmembrane helix</keyword>